<organism evidence="1 2">
    <name type="scientific">Novimethylophilus kurashikiensis</name>
    <dbReference type="NCBI Taxonomy" id="1825523"/>
    <lineage>
        <taxon>Bacteria</taxon>
        <taxon>Pseudomonadati</taxon>
        <taxon>Pseudomonadota</taxon>
        <taxon>Betaproteobacteria</taxon>
        <taxon>Nitrosomonadales</taxon>
        <taxon>Methylophilaceae</taxon>
        <taxon>Novimethylophilus</taxon>
    </lineage>
</organism>
<dbReference type="RefSeq" id="WP_109015730.1">
    <property type="nucleotide sequence ID" value="NZ_BDOQ01000008.1"/>
</dbReference>
<dbReference type="Proteomes" id="UP000245081">
    <property type="component" value="Unassembled WGS sequence"/>
</dbReference>
<dbReference type="GO" id="GO:0016853">
    <property type="term" value="F:isomerase activity"/>
    <property type="evidence" value="ECO:0007669"/>
    <property type="project" value="UniProtKB-KW"/>
</dbReference>
<dbReference type="SUPFAM" id="SSF51366">
    <property type="entry name" value="Ribulose-phoshate binding barrel"/>
    <property type="match status" value="1"/>
</dbReference>
<gene>
    <name evidence="1" type="ORF">NMK_2140</name>
</gene>
<dbReference type="InterPro" id="IPR005137">
    <property type="entry name" value="BtpA"/>
</dbReference>
<comment type="caution">
    <text evidence="1">The sequence shown here is derived from an EMBL/GenBank/DDBJ whole genome shotgun (WGS) entry which is preliminary data.</text>
</comment>
<dbReference type="EMBL" id="BDOQ01000008">
    <property type="protein sequence ID" value="GBG14541.1"/>
    <property type="molecule type" value="Genomic_DNA"/>
</dbReference>
<accession>A0A2R5FCV7</accession>
<sequence length="227" mass="24895">MIEQKRWVYPVIHHLDDVTTIHQACVAKACGADGVFLISHNGEDSDLPPLAYQLKCMISSSPREFKVGINLLSKDAYTAYRYARKHLIDMVWVDAPGVSSEGGYAEEARRMADIIDGSIDFFGSVAFKYQPHEPNPDIVAVMARDLGMLPTTSGTATGSAPDIAKARLMSKALEGGPLAVASGMSVDNVDAYLPYFTHYLVATGVSLDENHFDPEKLKAFVRKVHEY</sequence>
<dbReference type="AlphaFoldDB" id="A0A2R5FCV7"/>
<keyword evidence="1" id="KW-0413">Isomerase</keyword>
<name>A0A2R5FCV7_9PROT</name>
<proteinExistence type="predicted"/>
<evidence type="ECO:0000313" key="2">
    <source>
        <dbReference type="Proteomes" id="UP000245081"/>
    </source>
</evidence>
<reference evidence="1 2" key="1">
    <citation type="journal article" date="2018" name="Environ. Microbiol.">
        <title>Isolation and genomic characterization of Novimethylophilus kurashikiensis gen. nov. sp. nov., a new lanthanide-dependent methylotrophic species of Methylophilaceae.</title>
        <authorList>
            <person name="Lv H."/>
            <person name="Sahin N."/>
            <person name="Tani A."/>
        </authorList>
    </citation>
    <scope>NUCLEOTIDE SEQUENCE [LARGE SCALE GENOMIC DNA]</scope>
    <source>
        <strain evidence="1 2">La2-4</strain>
    </source>
</reference>
<evidence type="ECO:0000313" key="1">
    <source>
        <dbReference type="EMBL" id="GBG14541.1"/>
    </source>
</evidence>
<protein>
    <submittedName>
        <fullName evidence="1">N-(5'-phosphoribosyl)anthranilate isomerase</fullName>
    </submittedName>
</protein>
<dbReference type="Pfam" id="PF03437">
    <property type="entry name" value="BtpA"/>
    <property type="match status" value="1"/>
</dbReference>
<dbReference type="OrthoDB" id="9152931at2"/>
<dbReference type="InterPro" id="IPR011060">
    <property type="entry name" value="RibuloseP-bd_barrel"/>
</dbReference>
<keyword evidence="2" id="KW-1185">Reference proteome</keyword>